<evidence type="ECO:0000256" key="1">
    <source>
        <dbReference type="ARBA" id="ARBA00004141"/>
    </source>
</evidence>
<feature type="transmembrane region" description="Helical" evidence="5">
    <location>
        <begin position="112"/>
        <end position="133"/>
    </location>
</feature>
<dbReference type="InterPro" id="IPR003752">
    <property type="entry name" value="DiS_bond_form_DsbB/BdbC"/>
</dbReference>
<comment type="subcellular location">
    <subcellularLocation>
        <location evidence="1">Membrane</location>
        <topology evidence="1">Multi-pass membrane protein</topology>
    </subcellularLocation>
</comment>
<dbReference type="InterPro" id="IPR023380">
    <property type="entry name" value="DsbB-like_sf"/>
</dbReference>
<dbReference type="Gene3D" id="1.20.1550.10">
    <property type="entry name" value="DsbB-like"/>
    <property type="match status" value="1"/>
</dbReference>
<evidence type="ECO:0000256" key="4">
    <source>
        <dbReference type="ARBA" id="ARBA00023136"/>
    </source>
</evidence>
<organism evidence="6 7">
    <name type="scientific">Shewanella corallii</name>
    <dbReference type="NCBI Taxonomy" id="560080"/>
    <lineage>
        <taxon>Bacteria</taxon>
        <taxon>Pseudomonadati</taxon>
        <taxon>Pseudomonadota</taxon>
        <taxon>Gammaproteobacteria</taxon>
        <taxon>Alteromonadales</taxon>
        <taxon>Shewanellaceae</taxon>
        <taxon>Shewanella</taxon>
    </lineage>
</organism>
<dbReference type="SUPFAM" id="SSF50969">
    <property type="entry name" value="YVTN repeat-like/Quinoprotein amine dehydrogenase"/>
    <property type="match status" value="1"/>
</dbReference>
<evidence type="ECO:0000313" key="6">
    <source>
        <dbReference type="EMBL" id="MCL2912582.1"/>
    </source>
</evidence>
<gene>
    <name evidence="6" type="ORF">L2725_02075</name>
</gene>
<evidence type="ECO:0000256" key="2">
    <source>
        <dbReference type="ARBA" id="ARBA00022692"/>
    </source>
</evidence>
<dbReference type="EMBL" id="JAKIKT010000001">
    <property type="protein sequence ID" value="MCL2912582.1"/>
    <property type="molecule type" value="Genomic_DNA"/>
</dbReference>
<comment type="caution">
    <text evidence="6">The sequence shown here is derived from an EMBL/GenBank/DDBJ whole genome shotgun (WGS) entry which is preliminary data.</text>
</comment>
<evidence type="ECO:0000256" key="3">
    <source>
        <dbReference type="ARBA" id="ARBA00022989"/>
    </source>
</evidence>
<dbReference type="SUPFAM" id="SSF158442">
    <property type="entry name" value="DsbB-like"/>
    <property type="match status" value="1"/>
</dbReference>
<dbReference type="Pfam" id="PF02600">
    <property type="entry name" value="DsbB"/>
    <property type="match status" value="1"/>
</dbReference>
<evidence type="ECO:0000313" key="7">
    <source>
        <dbReference type="Proteomes" id="UP001202831"/>
    </source>
</evidence>
<dbReference type="Proteomes" id="UP001202831">
    <property type="component" value="Unassembled WGS sequence"/>
</dbReference>
<name>A0ABT0N2B4_9GAMM</name>
<feature type="transmembrane region" description="Helical" evidence="5">
    <location>
        <begin position="50"/>
        <end position="68"/>
    </location>
</feature>
<dbReference type="RefSeq" id="WP_249247414.1">
    <property type="nucleotide sequence ID" value="NZ_JAKIKT010000001.1"/>
</dbReference>
<accession>A0ABT0N2B4</accession>
<dbReference type="PROSITE" id="PS51257">
    <property type="entry name" value="PROKAR_LIPOPROTEIN"/>
    <property type="match status" value="1"/>
</dbReference>
<keyword evidence="4 5" id="KW-0472">Membrane</keyword>
<keyword evidence="2 5" id="KW-0812">Transmembrane</keyword>
<feature type="transmembrane region" description="Helical" evidence="5">
    <location>
        <begin position="154"/>
        <end position="171"/>
    </location>
</feature>
<feature type="transmembrane region" description="Helical" evidence="5">
    <location>
        <begin position="12"/>
        <end position="38"/>
    </location>
</feature>
<sequence>MNKELINDVVMNRIVAVASLLLIALPVGIACIVLGYGMGDNPCALCWQERTAMVLVSLIALFITRYGLKPKYIGLLLLTSVYGLFAGFRHSAPHMLRDIGQGFGPAIMGVHTYVWVMVVFLVVLIAAGLLMFVQGDKLIQWSEKTRWEGLNKTAANVFLVVIAFNIVQAFTQTGPAPFLGQGDPVRMSFNPQNIIWSAGKWDGLTNMSLRGGYGITKPNFTDMAVNDATRADAQSTVSAVKTVTLPAELDGAVTGISYNPSSKLVAVVTNSNWVAFLNEDMTQVLAKAEIDPNFSVEISNLAGVAFDSDNSVLVTADHKSFARVAYDPSARIADYYANFFEGTDGITEFKRGRFETARAKYNYVGSVGYDAASNEYVMVTLPDAKRNNFVEVRLSGKDFKLNSERVLGIDTKALPMVTGTLVDGDKLVMLSQSGQQLLTLDAATGIVVSATNLTEAGNLQALTVQGDKLLVVDAAEGNNQVRFYIR</sequence>
<evidence type="ECO:0000256" key="5">
    <source>
        <dbReference type="SAM" id="Phobius"/>
    </source>
</evidence>
<keyword evidence="7" id="KW-1185">Reference proteome</keyword>
<feature type="transmembrane region" description="Helical" evidence="5">
    <location>
        <begin position="75"/>
        <end position="92"/>
    </location>
</feature>
<reference evidence="6 7" key="1">
    <citation type="submission" date="2022-01" db="EMBL/GenBank/DDBJ databases">
        <title>Whole genome-based taxonomy of the Shewanellaceae.</title>
        <authorList>
            <person name="Martin-Rodriguez A.J."/>
        </authorList>
    </citation>
    <scope>NUCLEOTIDE SEQUENCE [LARGE SCALE GENOMIC DNA]</scope>
    <source>
        <strain evidence="6 7">DSM 21332</strain>
    </source>
</reference>
<protein>
    <submittedName>
        <fullName evidence="6">Disulfide bond formation protein B</fullName>
    </submittedName>
</protein>
<keyword evidence="3 5" id="KW-1133">Transmembrane helix</keyword>
<dbReference type="InterPro" id="IPR011044">
    <property type="entry name" value="Quino_amine_DH_bsu"/>
</dbReference>
<proteinExistence type="predicted"/>